<comment type="caution">
    <text evidence="2">The sequence shown here is derived from an EMBL/GenBank/DDBJ whole genome shotgun (WGS) entry which is preliminary data.</text>
</comment>
<accession>A0A2N5N102</accession>
<dbReference type="RefSeq" id="WP_028599451.1">
    <property type="nucleotide sequence ID" value="NZ_BIMM01000034.1"/>
</dbReference>
<name>A0A2N5N102_9BACL</name>
<dbReference type="AlphaFoldDB" id="A0A2N5N102"/>
<keyword evidence="1" id="KW-0472">Membrane</keyword>
<evidence type="ECO:0000313" key="3">
    <source>
        <dbReference type="Proteomes" id="UP000234789"/>
    </source>
</evidence>
<evidence type="ECO:0000313" key="2">
    <source>
        <dbReference type="EMBL" id="PLT44006.1"/>
    </source>
</evidence>
<gene>
    <name evidence="2" type="ORF">B8V81_2437</name>
</gene>
<dbReference type="Proteomes" id="UP000234789">
    <property type="component" value="Unassembled WGS sequence"/>
</dbReference>
<keyword evidence="1" id="KW-1133">Transmembrane helix</keyword>
<sequence length="85" mass="9305">MTMRRFLASLVFLSTNIFLAAYALDIKQLPGPAWVNDAADVAYVLGQALVLLLAEVRRPPAEKALRLYSLVSLVMLVVFASVKLA</sequence>
<evidence type="ECO:0000256" key="1">
    <source>
        <dbReference type="SAM" id="Phobius"/>
    </source>
</evidence>
<keyword evidence="3" id="KW-1185">Reference proteome</keyword>
<keyword evidence="1" id="KW-0812">Transmembrane</keyword>
<proteinExistence type="predicted"/>
<dbReference type="EMBL" id="NFEZ01000004">
    <property type="protein sequence ID" value="PLT44006.1"/>
    <property type="molecule type" value="Genomic_DNA"/>
</dbReference>
<reference evidence="2 3" key="1">
    <citation type="submission" date="2017-05" db="EMBL/GenBank/DDBJ databases">
        <title>Functional genome analysis of Paenibacillus pasadenensis strain R16: insights on endophytic life style and antifungal activity.</title>
        <authorList>
            <person name="Passera A."/>
            <person name="Marcolungo L."/>
            <person name="Casati P."/>
            <person name="Brasca M."/>
            <person name="Quaglino F."/>
            <person name="Delledonne M."/>
        </authorList>
    </citation>
    <scope>NUCLEOTIDE SEQUENCE [LARGE SCALE GENOMIC DNA]</scope>
    <source>
        <strain evidence="2 3">R16</strain>
    </source>
</reference>
<organism evidence="2 3">
    <name type="scientific">Paenibacillus pasadenensis</name>
    <dbReference type="NCBI Taxonomy" id="217090"/>
    <lineage>
        <taxon>Bacteria</taxon>
        <taxon>Bacillati</taxon>
        <taxon>Bacillota</taxon>
        <taxon>Bacilli</taxon>
        <taxon>Bacillales</taxon>
        <taxon>Paenibacillaceae</taxon>
        <taxon>Paenibacillus</taxon>
    </lineage>
</organism>
<feature type="transmembrane region" description="Helical" evidence="1">
    <location>
        <begin position="65"/>
        <end position="82"/>
    </location>
</feature>
<protein>
    <submittedName>
        <fullName evidence="2">Uncharacterized protein</fullName>
    </submittedName>
</protein>
<feature type="transmembrane region" description="Helical" evidence="1">
    <location>
        <begin position="33"/>
        <end position="53"/>
    </location>
</feature>